<evidence type="ECO:0000259" key="7">
    <source>
        <dbReference type="Pfam" id="PF08493"/>
    </source>
</evidence>
<evidence type="ECO:0000256" key="3">
    <source>
        <dbReference type="ARBA" id="ARBA00023125"/>
    </source>
</evidence>
<dbReference type="OrthoDB" id="2328572at2759"/>
<keyword evidence="3" id="KW-0238">DNA-binding</keyword>
<dbReference type="Proteomes" id="UP000053259">
    <property type="component" value="Unassembled WGS sequence"/>
</dbReference>
<sequence>MPIKVTMIAWDMAISWPVVARDDPTLSQPAGSSLRRGNRCEYLVTKRPGRRQESRASSGVVEAEMTASTIDGVPGLSAVPSGPVILPANFSTATAPAHSPPSSIQQASPSFPGWTSDFDEFFTSSLPFAMPDETSIELSDTSTTQSSGVSTTSSNTSVSGGSNAHSRPAEDIIYLFGKRPRSPHLPCDASGGLLPESGRAQCSSSNSFVNSHRCFSCVLETLNRLSTGMMCKASIRAHGINETSSWPRSVRSILSMNEHAIDEMIRILRCSCSTDSILLTTIVLVVLKVLECYAAAARMVSRNDSPSHHELQSGPSSPWQRSGEPATRSLQDRIGSDYDCQSAQLVLVELHRVQRVVNQLSPKLHDCKDGLDMPVEQSSGCLSSISVPISSIILEQLESEMRKRIRALSSEIIEALRRC</sequence>
<evidence type="ECO:0000313" key="8">
    <source>
        <dbReference type="EMBL" id="KIW05308.1"/>
    </source>
</evidence>
<dbReference type="RefSeq" id="XP_016215177.1">
    <property type="nucleotide sequence ID" value="XM_016357088.1"/>
</dbReference>
<feature type="compositionally biased region" description="Low complexity" evidence="6">
    <location>
        <begin position="141"/>
        <end position="163"/>
    </location>
</feature>
<dbReference type="GeneID" id="27311806"/>
<feature type="domain" description="Aflatoxin regulatory protein" evidence="7">
    <location>
        <begin position="211"/>
        <end position="308"/>
    </location>
</feature>
<evidence type="ECO:0000256" key="4">
    <source>
        <dbReference type="ARBA" id="ARBA00023163"/>
    </source>
</evidence>
<dbReference type="Pfam" id="PF08493">
    <property type="entry name" value="AflR"/>
    <property type="match status" value="1"/>
</dbReference>
<proteinExistence type="predicted"/>
<dbReference type="InterPro" id="IPR013700">
    <property type="entry name" value="AflR"/>
</dbReference>
<dbReference type="InParanoid" id="A0A0D2AE89"/>
<evidence type="ECO:0000256" key="2">
    <source>
        <dbReference type="ARBA" id="ARBA00023015"/>
    </source>
</evidence>
<dbReference type="STRING" id="253628.A0A0D2AE89"/>
<evidence type="ECO:0000313" key="9">
    <source>
        <dbReference type="Proteomes" id="UP000053259"/>
    </source>
</evidence>
<feature type="region of interest" description="Disordered" evidence="6">
    <location>
        <begin position="304"/>
        <end position="330"/>
    </location>
</feature>
<evidence type="ECO:0000256" key="5">
    <source>
        <dbReference type="ARBA" id="ARBA00023242"/>
    </source>
</evidence>
<dbReference type="HOGENOM" id="CLU_031656_1_0_1"/>
<evidence type="ECO:0000256" key="1">
    <source>
        <dbReference type="ARBA" id="ARBA00022723"/>
    </source>
</evidence>
<dbReference type="AlphaFoldDB" id="A0A0D2AE89"/>
<dbReference type="GO" id="GO:0046872">
    <property type="term" value="F:metal ion binding"/>
    <property type="evidence" value="ECO:0007669"/>
    <property type="project" value="UniProtKB-KW"/>
</dbReference>
<gene>
    <name evidence="8" type="ORF">PV09_03833</name>
</gene>
<keyword evidence="2" id="KW-0805">Transcription regulation</keyword>
<reference evidence="8 9" key="1">
    <citation type="submission" date="2015-01" db="EMBL/GenBank/DDBJ databases">
        <title>The Genome Sequence of Ochroconis gallopava CBS43764.</title>
        <authorList>
            <consortium name="The Broad Institute Genomics Platform"/>
            <person name="Cuomo C."/>
            <person name="de Hoog S."/>
            <person name="Gorbushina A."/>
            <person name="Stielow B."/>
            <person name="Teixiera M."/>
            <person name="Abouelleil A."/>
            <person name="Chapman S.B."/>
            <person name="Priest M."/>
            <person name="Young S.K."/>
            <person name="Wortman J."/>
            <person name="Nusbaum C."/>
            <person name="Birren B."/>
        </authorList>
    </citation>
    <scope>NUCLEOTIDE SEQUENCE [LARGE SCALE GENOMIC DNA]</scope>
    <source>
        <strain evidence="8 9">CBS 43764</strain>
    </source>
</reference>
<dbReference type="GO" id="GO:0005634">
    <property type="term" value="C:nucleus"/>
    <property type="evidence" value="ECO:0007669"/>
    <property type="project" value="InterPro"/>
</dbReference>
<protein>
    <recommendedName>
        <fullName evidence="7">Aflatoxin regulatory protein domain-containing protein</fullName>
    </recommendedName>
</protein>
<name>A0A0D2AE89_9PEZI</name>
<dbReference type="EMBL" id="KN847538">
    <property type="protein sequence ID" value="KIW05308.1"/>
    <property type="molecule type" value="Genomic_DNA"/>
</dbReference>
<dbReference type="GO" id="GO:0045122">
    <property type="term" value="P:aflatoxin biosynthetic process"/>
    <property type="evidence" value="ECO:0007669"/>
    <property type="project" value="InterPro"/>
</dbReference>
<keyword evidence="1" id="KW-0479">Metal-binding</keyword>
<dbReference type="GO" id="GO:0006355">
    <property type="term" value="P:regulation of DNA-templated transcription"/>
    <property type="evidence" value="ECO:0007669"/>
    <property type="project" value="InterPro"/>
</dbReference>
<evidence type="ECO:0000256" key="6">
    <source>
        <dbReference type="SAM" id="MobiDB-lite"/>
    </source>
</evidence>
<organism evidence="8 9">
    <name type="scientific">Verruconis gallopava</name>
    <dbReference type="NCBI Taxonomy" id="253628"/>
    <lineage>
        <taxon>Eukaryota</taxon>
        <taxon>Fungi</taxon>
        <taxon>Dikarya</taxon>
        <taxon>Ascomycota</taxon>
        <taxon>Pezizomycotina</taxon>
        <taxon>Dothideomycetes</taxon>
        <taxon>Pleosporomycetidae</taxon>
        <taxon>Venturiales</taxon>
        <taxon>Sympoventuriaceae</taxon>
        <taxon>Verruconis</taxon>
    </lineage>
</organism>
<keyword evidence="4" id="KW-0804">Transcription</keyword>
<keyword evidence="9" id="KW-1185">Reference proteome</keyword>
<accession>A0A0D2AE89</accession>
<dbReference type="VEuPathDB" id="FungiDB:PV09_03833"/>
<dbReference type="PRINTS" id="PR00755">
    <property type="entry name" value="AFLATOXINBRP"/>
</dbReference>
<feature type="region of interest" description="Disordered" evidence="6">
    <location>
        <begin position="136"/>
        <end position="165"/>
    </location>
</feature>
<dbReference type="GO" id="GO:0003677">
    <property type="term" value="F:DNA binding"/>
    <property type="evidence" value="ECO:0007669"/>
    <property type="project" value="UniProtKB-KW"/>
</dbReference>
<keyword evidence="5" id="KW-0539">Nucleus</keyword>